<proteinExistence type="predicted"/>
<sequence>MTEPTQSQLEASDKVDKRTIGGEIRYYLKDIKAHWPAVVEQHPDAAGHEAWWTADGTFHATHEQLRRDAMIGGIV</sequence>
<dbReference type="AlphaFoldDB" id="A0A0B4D012"/>
<accession>A0A0B4D012</accession>
<gene>
    <name evidence="1" type="ORF">RM52_08435</name>
</gene>
<protein>
    <submittedName>
        <fullName evidence="1">Uncharacterized protein</fullName>
    </submittedName>
</protein>
<dbReference type="RefSeq" id="WP_036318229.1">
    <property type="nucleotide sequence ID" value="NZ_JWSZ01000011.1"/>
</dbReference>
<dbReference type="EMBL" id="JWSZ01000011">
    <property type="protein sequence ID" value="KIC57640.1"/>
    <property type="molecule type" value="Genomic_DNA"/>
</dbReference>
<evidence type="ECO:0000313" key="2">
    <source>
        <dbReference type="Proteomes" id="UP000031202"/>
    </source>
</evidence>
<dbReference type="Proteomes" id="UP000031202">
    <property type="component" value="Unassembled WGS sequence"/>
</dbReference>
<name>A0A0B4D012_9MICO</name>
<comment type="caution">
    <text evidence="1">The sequence shown here is derived from an EMBL/GenBank/DDBJ whole genome shotgun (WGS) entry which is preliminary data.</text>
</comment>
<evidence type="ECO:0000313" key="1">
    <source>
        <dbReference type="EMBL" id="KIC57640.1"/>
    </source>
</evidence>
<organism evidence="1 2">
    <name type="scientific">Microbacterium hominis</name>
    <dbReference type="NCBI Taxonomy" id="162426"/>
    <lineage>
        <taxon>Bacteria</taxon>
        <taxon>Bacillati</taxon>
        <taxon>Actinomycetota</taxon>
        <taxon>Actinomycetes</taxon>
        <taxon>Micrococcales</taxon>
        <taxon>Microbacteriaceae</taxon>
        <taxon>Microbacterium</taxon>
    </lineage>
</organism>
<reference evidence="1 2" key="1">
    <citation type="submission" date="2014-12" db="EMBL/GenBank/DDBJ databases">
        <title>Genome sequencing of Microbacterium hominis TPW29.</title>
        <authorList>
            <person name="Tan P.W."/>
            <person name="Chan K.-G."/>
        </authorList>
    </citation>
    <scope>NUCLEOTIDE SEQUENCE [LARGE SCALE GENOMIC DNA]</scope>
    <source>
        <strain evidence="1 2">TPW29</strain>
    </source>
</reference>